<dbReference type="PROSITE" id="PS50297">
    <property type="entry name" value="ANK_REP_REGION"/>
    <property type="match status" value="3"/>
</dbReference>
<dbReference type="UniPathway" id="UPA00143"/>
<proteinExistence type="predicted"/>
<feature type="compositionally biased region" description="Gly residues" evidence="4">
    <location>
        <begin position="518"/>
        <end position="528"/>
    </location>
</feature>
<evidence type="ECO:0000256" key="1">
    <source>
        <dbReference type="ARBA" id="ARBA00022737"/>
    </source>
</evidence>
<sequence length="711" mass="71469">MGNNSSSPGASFTPSDAFFLTDATRTGSVEVVRLFLRKNPALVYATSVDASTPWHISSASGHDDVLRLLVGTTRANAVSNTFDPLARVINQQNAKGQTPLMLACGGGNSVCVRLLLESGAHLLVADAGGLSALHYAALHNRPDGRGCDCVDLLLAHMQQQLRAQGPASAPPALFANVVRKFVDTGDTYGRTALHYAAWSGNTRAAHALWTVGADICATTAVDCYDADLPCNTGTTPLHFAAMRGHQPLVVLLLAAWHRRVRQPGGQMPQPFYGRTQQPSSQGAPAEAEKGSEAEAGGQGGVGGVAVERGGSRRPSGGSGGAAGGMGGGVMAAGAAGRGAEGPGEGGVGKSGEEQEGLLSDRQGGEDSSSSGGKPDGAKGGSGTAAAAAGGSRAEGGGGSRSLSIGGAALASAAAVLSLPPLPPPPPTPDPRLMVDAYGMTPYTIACKRRPDRSSMLIELLDPATDFGAGEEGEEEEDGEGARGGSGGGGPRPSAGSSGSLLPRGGGRGRSLSRSGPAGVYGNGGGGGGSDDDDDSSEGGRGAAGPLLLWEGVELIQEIAAQPEAFFRLSATASMLQQAPTEDGGGAGGGGGRRSSTISAAAGHRASSDGGGSSSAAGGARRSTRAASAAAEVVPDCFLCPLTCQVFRDPVVAADGVTYEREAIERHLHHVATSPLTRQRLPPLRRPSARWPSAAPPGRGRGCWAVAERQRA</sequence>
<dbReference type="PROSITE" id="PS50088">
    <property type="entry name" value="ANK_REPEAT"/>
    <property type="match status" value="3"/>
</dbReference>
<comment type="caution">
    <text evidence="6">The sequence shown here is derived from an EMBL/GenBank/DDBJ whole genome shotgun (WGS) entry which is preliminary data.</text>
</comment>
<dbReference type="Gene3D" id="3.30.40.10">
    <property type="entry name" value="Zinc/RING finger domain, C3HC4 (zinc finger)"/>
    <property type="match status" value="1"/>
</dbReference>
<dbReference type="SUPFAM" id="SSF57850">
    <property type="entry name" value="RING/U-box"/>
    <property type="match status" value="1"/>
</dbReference>
<keyword evidence="2 3" id="KW-0040">ANK repeat</keyword>
<dbReference type="InterPro" id="IPR003613">
    <property type="entry name" value="Ubox_domain"/>
</dbReference>
<dbReference type="PROSITE" id="PS51698">
    <property type="entry name" value="U_BOX"/>
    <property type="match status" value="1"/>
</dbReference>
<gene>
    <name evidence="6" type="ORF">TSOC_006823</name>
</gene>
<protein>
    <submittedName>
        <fullName evidence="6">Putative E3 ubiquitin-protein ligase</fullName>
    </submittedName>
</protein>
<dbReference type="EMBL" id="PGGS01000217">
    <property type="protein sequence ID" value="PNH06745.1"/>
    <property type="molecule type" value="Genomic_DNA"/>
</dbReference>
<feature type="compositionally biased region" description="Low complexity" evidence="4">
    <location>
        <begin position="491"/>
        <end position="502"/>
    </location>
</feature>
<feature type="region of interest" description="Disordered" evidence="4">
    <location>
        <begin position="578"/>
        <end position="618"/>
    </location>
</feature>
<dbReference type="PANTHER" id="PTHR24198">
    <property type="entry name" value="ANKYRIN REPEAT AND PROTEIN KINASE DOMAIN-CONTAINING PROTEIN"/>
    <property type="match status" value="1"/>
</dbReference>
<name>A0A2J8A2K3_9CHLO</name>
<feature type="compositionally biased region" description="Gly residues" evidence="4">
    <location>
        <begin position="316"/>
        <end position="349"/>
    </location>
</feature>
<dbReference type="SUPFAM" id="SSF48403">
    <property type="entry name" value="Ankyrin repeat"/>
    <property type="match status" value="1"/>
</dbReference>
<dbReference type="GO" id="GO:0004842">
    <property type="term" value="F:ubiquitin-protein transferase activity"/>
    <property type="evidence" value="ECO:0007669"/>
    <property type="project" value="InterPro"/>
</dbReference>
<feature type="compositionally biased region" description="Gly residues" evidence="4">
    <location>
        <begin position="481"/>
        <end position="490"/>
    </location>
</feature>
<dbReference type="PANTHER" id="PTHR24198:SF165">
    <property type="entry name" value="ANKYRIN REPEAT-CONTAINING PROTEIN-RELATED"/>
    <property type="match status" value="1"/>
</dbReference>
<feature type="repeat" description="ANK" evidence="3">
    <location>
        <begin position="232"/>
        <end position="253"/>
    </location>
</feature>
<reference evidence="6 7" key="1">
    <citation type="journal article" date="2017" name="Mol. Biol. Evol.">
        <title>The 4-celled Tetrabaena socialis nuclear genome reveals the essential components for genetic control of cell number at the origin of multicellularity in the volvocine lineage.</title>
        <authorList>
            <person name="Featherston J."/>
            <person name="Arakaki Y."/>
            <person name="Hanschen E.R."/>
            <person name="Ferris P.J."/>
            <person name="Michod R.E."/>
            <person name="Olson B.J.S.C."/>
            <person name="Nozaki H."/>
            <person name="Durand P.M."/>
        </authorList>
    </citation>
    <scope>NUCLEOTIDE SEQUENCE [LARGE SCALE GENOMIC DNA]</scope>
    <source>
        <strain evidence="6 7">NIES-571</strain>
    </source>
</reference>
<dbReference type="Pfam" id="PF04564">
    <property type="entry name" value="U-box"/>
    <property type="match status" value="1"/>
</dbReference>
<feature type="compositionally biased region" description="Gly residues" evidence="4">
    <location>
        <begin position="582"/>
        <end position="592"/>
    </location>
</feature>
<dbReference type="Pfam" id="PF12796">
    <property type="entry name" value="Ank_2"/>
    <property type="match status" value="1"/>
</dbReference>
<dbReference type="OrthoDB" id="194358at2759"/>
<dbReference type="Proteomes" id="UP000236333">
    <property type="component" value="Unassembled WGS sequence"/>
</dbReference>
<feature type="compositionally biased region" description="Gly residues" evidence="4">
    <location>
        <begin position="373"/>
        <end position="382"/>
    </location>
</feature>
<keyword evidence="7" id="KW-1185">Reference proteome</keyword>
<accession>A0A2J8A2K3</accession>
<dbReference type="InterPro" id="IPR013083">
    <property type="entry name" value="Znf_RING/FYVE/PHD"/>
</dbReference>
<evidence type="ECO:0000256" key="4">
    <source>
        <dbReference type="SAM" id="MobiDB-lite"/>
    </source>
</evidence>
<dbReference type="AlphaFoldDB" id="A0A2J8A2K3"/>
<feature type="region of interest" description="Disordered" evidence="4">
    <location>
        <begin position="463"/>
        <end position="542"/>
    </location>
</feature>
<evidence type="ECO:0000256" key="2">
    <source>
        <dbReference type="ARBA" id="ARBA00023043"/>
    </source>
</evidence>
<feature type="region of interest" description="Disordered" evidence="4">
    <location>
        <begin position="264"/>
        <end position="400"/>
    </location>
</feature>
<dbReference type="SMART" id="SM00504">
    <property type="entry name" value="Ubox"/>
    <property type="match status" value="1"/>
</dbReference>
<dbReference type="GO" id="GO:0016567">
    <property type="term" value="P:protein ubiquitination"/>
    <property type="evidence" value="ECO:0007669"/>
    <property type="project" value="UniProtKB-UniPathway"/>
</dbReference>
<keyword evidence="1" id="KW-0677">Repeat</keyword>
<feature type="compositionally biased region" description="Low complexity" evidence="4">
    <location>
        <begin position="688"/>
        <end position="697"/>
    </location>
</feature>
<dbReference type="Pfam" id="PF00023">
    <property type="entry name" value="Ank"/>
    <property type="match status" value="2"/>
</dbReference>
<dbReference type="InterPro" id="IPR036770">
    <property type="entry name" value="Ankyrin_rpt-contain_sf"/>
</dbReference>
<feature type="compositionally biased region" description="Low complexity" evidence="4">
    <location>
        <begin position="593"/>
        <end position="604"/>
    </location>
</feature>
<dbReference type="InterPro" id="IPR002110">
    <property type="entry name" value="Ankyrin_rpt"/>
</dbReference>
<feature type="compositionally biased region" description="Acidic residues" evidence="4">
    <location>
        <begin position="468"/>
        <end position="478"/>
    </location>
</feature>
<evidence type="ECO:0000313" key="7">
    <source>
        <dbReference type="Proteomes" id="UP000236333"/>
    </source>
</evidence>
<evidence type="ECO:0000259" key="5">
    <source>
        <dbReference type="PROSITE" id="PS51698"/>
    </source>
</evidence>
<feature type="repeat" description="ANK" evidence="3">
    <location>
        <begin position="188"/>
        <end position="220"/>
    </location>
</feature>
<evidence type="ECO:0000313" key="6">
    <source>
        <dbReference type="EMBL" id="PNH06745.1"/>
    </source>
</evidence>
<dbReference type="SMART" id="SM00248">
    <property type="entry name" value="ANK"/>
    <property type="match status" value="6"/>
</dbReference>
<feature type="repeat" description="ANK" evidence="3">
    <location>
        <begin position="95"/>
        <end position="127"/>
    </location>
</feature>
<feature type="domain" description="U-box" evidence="5">
    <location>
        <begin position="632"/>
        <end position="681"/>
    </location>
</feature>
<feature type="region of interest" description="Disordered" evidence="4">
    <location>
        <begin position="673"/>
        <end position="701"/>
    </location>
</feature>
<dbReference type="CDD" id="cd16655">
    <property type="entry name" value="RING-Ubox_WDSUB1-like"/>
    <property type="match status" value="1"/>
</dbReference>
<dbReference type="Gene3D" id="1.25.40.20">
    <property type="entry name" value="Ankyrin repeat-containing domain"/>
    <property type="match status" value="2"/>
</dbReference>
<feature type="compositionally biased region" description="Low complexity" evidence="4">
    <location>
        <begin position="304"/>
        <end position="315"/>
    </location>
</feature>
<evidence type="ECO:0000256" key="3">
    <source>
        <dbReference type="PROSITE-ProRule" id="PRU00023"/>
    </source>
</evidence>
<organism evidence="6 7">
    <name type="scientific">Tetrabaena socialis</name>
    <dbReference type="NCBI Taxonomy" id="47790"/>
    <lineage>
        <taxon>Eukaryota</taxon>
        <taxon>Viridiplantae</taxon>
        <taxon>Chlorophyta</taxon>
        <taxon>core chlorophytes</taxon>
        <taxon>Chlorophyceae</taxon>
        <taxon>CS clade</taxon>
        <taxon>Chlamydomonadales</taxon>
        <taxon>Tetrabaenaceae</taxon>
        <taxon>Tetrabaena</taxon>
    </lineage>
</organism>